<dbReference type="InterPro" id="IPR004647">
    <property type="entry name" value="Fe-S_hydro-lyase_TtdB-typ_cat"/>
</dbReference>
<dbReference type="NCBIfam" id="TIGR00723">
    <property type="entry name" value="ttdB_fumA_fumB"/>
    <property type="match status" value="1"/>
</dbReference>
<evidence type="ECO:0000313" key="5">
    <source>
        <dbReference type="Proteomes" id="UP000198915"/>
    </source>
</evidence>
<dbReference type="AlphaFoldDB" id="A0A1I3KYJ5"/>
<proteinExistence type="inferred from homology"/>
<organism evidence="4 5">
    <name type="scientific">Brevibacillus centrosporus</name>
    <dbReference type="NCBI Taxonomy" id="54910"/>
    <lineage>
        <taxon>Bacteria</taxon>
        <taxon>Bacillati</taxon>
        <taxon>Bacillota</taxon>
        <taxon>Bacilli</taxon>
        <taxon>Bacillales</taxon>
        <taxon>Paenibacillaceae</taxon>
        <taxon>Brevibacillus</taxon>
    </lineage>
</organism>
<gene>
    <name evidence="4" type="ORF">SAMN05518846_101127</name>
</gene>
<evidence type="ECO:0000256" key="2">
    <source>
        <dbReference type="ARBA" id="ARBA00023239"/>
    </source>
</evidence>
<protein>
    <submittedName>
        <fullName evidence="4">Fumarate hydratase subunit beta</fullName>
    </submittedName>
</protein>
<dbReference type="EMBL" id="FORT01000001">
    <property type="protein sequence ID" value="SFI77398.1"/>
    <property type="molecule type" value="Genomic_DNA"/>
</dbReference>
<evidence type="ECO:0000259" key="3">
    <source>
        <dbReference type="Pfam" id="PF05683"/>
    </source>
</evidence>
<evidence type="ECO:0000313" key="4">
    <source>
        <dbReference type="EMBL" id="SFI77398.1"/>
    </source>
</evidence>
<dbReference type="PANTHER" id="PTHR43351">
    <property type="entry name" value="L(+)-TARTRATE DEHYDRATASE SUBUNIT BETA"/>
    <property type="match status" value="1"/>
</dbReference>
<dbReference type="Pfam" id="PF05683">
    <property type="entry name" value="Fumerase_C"/>
    <property type="match status" value="1"/>
</dbReference>
<reference evidence="5" key="1">
    <citation type="submission" date="2016-10" db="EMBL/GenBank/DDBJ databases">
        <authorList>
            <person name="Varghese N."/>
            <person name="Submissions S."/>
        </authorList>
    </citation>
    <scope>NUCLEOTIDE SEQUENCE [LARGE SCALE GENOMIC DNA]</scope>
    <source>
        <strain evidence="5">OK042</strain>
    </source>
</reference>
<dbReference type="NCBIfam" id="NF005310">
    <property type="entry name" value="PRK06842.1"/>
    <property type="match status" value="1"/>
</dbReference>
<dbReference type="GO" id="GO:0016836">
    <property type="term" value="F:hydro-lyase activity"/>
    <property type="evidence" value="ECO:0007669"/>
    <property type="project" value="InterPro"/>
</dbReference>
<evidence type="ECO:0000256" key="1">
    <source>
        <dbReference type="ARBA" id="ARBA00008876"/>
    </source>
</evidence>
<dbReference type="Proteomes" id="UP000198915">
    <property type="component" value="Unassembled WGS sequence"/>
</dbReference>
<name>A0A1I3KYJ5_9BACL</name>
<dbReference type="PANTHER" id="PTHR43351:SF2">
    <property type="entry name" value="L(+)-TARTRATE DEHYDRATASE SUBUNIT BETA-RELATED"/>
    <property type="match status" value="1"/>
</dbReference>
<dbReference type="RefSeq" id="WP_092266015.1">
    <property type="nucleotide sequence ID" value="NZ_FORT01000001.1"/>
</dbReference>
<accession>A0A1I3KYJ5</accession>
<dbReference type="STRING" id="1884381.SAMN05518846_101127"/>
<dbReference type="Gene3D" id="3.20.130.10">
    <property type="entry name" value="Fe-S hydro-lyase, tartrate dehydratase beta-type, catalytic domain"/>
    <property type="match status" value="1"/>
</dbReference>
<sequence length="184" mass="19582">MSAKQLILPLNQEQIRELRAGDRVELTGMMYTGRDAAHKRMAETLQAGGSLPVDLAGQTIYYVGPTPAKPGQVIGSAGPTTSSRMDPYTPVLLAQGLKGMIGKGSRSEAVKNAIVQSEAVYFAAIGGAGALIAKTIRSAEMVAYHDLGTEAIYRLEVERFPVIVINDGVGGDLYQQSLDSTRND</sequence>
<keyword evidence="5" id="KW-1185">Reference proteome</keyword>
<dbReference type="SUPFAM" id="SSF117457">
    <property type="entry name" value="FumA C-terminal domain-like"/>
    <property type="match status" value="1"/>
</dbReference>
<comment type="similarity">
    <text evidence="1">Belongs to the class-I fumarase family.</text>
</comment>
<dbReference type="InterPro" id="IPR036660">
    <property type="entry name" value="Fe-S_hydroAse_TtdB_cat_sf"/>
</dbReference>
<keyword evidence="2" id="KW-0456">Lyase</keyword>
<feature type="domain" description="Fe-S hydro-lyase tartrate dehydratase beta-type catalytic" evidence="3">
    <location>
        <begin position="10"/>
        <end position="176"/>
    </location>
</feature>